<feature type="domain" description="Fe-containing alcohol dehydrogenase-like C-terminal" evidence="4">
    <location>
        <begin position="183"/>
        <end position="368"/>
    </location>
</feature>
<dbReference type="Pfam" id="PF25137">
    <property type="entry name" value="ADH_Fe_C"/>
    <property type="match status" value="1"/>
</dbReference>
<organism evidence="5 6">
    <name type="scientific">Solibacillus silvestris (strain StLB046)</name>
    <name type="common">Bacillus silvestris</name>
    <dbReference type="NCBI Taxonomy" id="1002809"/>
    <lineage>
        <taxon>Bacteria</taxon>
        <taxon>Bacillati</taxon>
        <taxon>Bacillota</taxon>
        <taxon>Bacilli</taxon>
        <taxon>Bacillales</taxon>
        <taxon>Caryophanaceae</taxon>
        <taxon>Solibacillus</taxon>
    </lineage>
</organism>
<dbReference type="CDD" id="cd08551">
    <property type="entry name" value="Fe-ADH"/>
    <property type="match status" value="1"/>
</dbReference>
<dbReference type="Pfam" id="PF00465">
    <property type="entry name" value="Fe-ADH"/>
    <property type="match status" value="1"/>
</dbReference>
<dbReference type="InterPro" id="IPR056798">
    <property type="entry name" value="ADH_Fe_C"/>
</dbReference>
<dbReference type="RefSeq" id="WP_014824080.1">
    <property type="nucleotide sequence ID" value="NC_018065.1"/>
</dbReference>
<evidence type="ECO:0000259" key="4">
    <source>
        <dbReference type="Pfam" id="PF25137"/>
    </source>
</evidence>
<dbReference type="EMBL" id="AP012157">
    <property type="protein sequence ID" value="BAK16832.1"/>
    <property type="molecule type" value="Genomic_DNA"/>
</dbReference>
<dbReference type="SUPFAM" id="SSF56796">
    <property type="entry name" value="Dehydroquinate synthase-like"/>
    <property type="match status" value="1"/>
</dbReference>
<evidence type="ECO:0000256" key="2">
    <source>
        <dbReference type="ARBA" id="ARBA00023002"/>
    </source>
</evidence>
<keyword evidence="6" id="KW-1185">Reference proteome</keyword>
<evidence type="ECO:0000256" key="1">
    <source>
        <dbReference type="ARBA" id="ARBA00007358"/>
    </source>
</evidence>
<comment type="similarity">
    <text evidence="1">Belongs to the iron-containing alcohol dehydrogenase family.</text>
</comment>
<dbReference type="KEGG" id="siv:SSIL_2409"/>
<dbReference type="PANTHER" id="PTHR11496:SF102">
    <property type="entry name" value="ALCOHOL DEHYDROGENASE 4"/>
    <property type="match status" value="1"/>
</dbReference>
<protein>
    <submittedName>
        <fullName evidence="5">Alcohol dehydrogenase, class IV</fullName>
    </submittedName>
</protein>
<sequence length="389" mass="43021">MIYELFLPKKIVAGIDSFQRLSAEIKQLKIQRPFILYSRSALTNQLENLKQEVCDAHFYEILKGEPTTDELDRALAELHINSCDGVIAIGGGSVIDLAKAVAVFAVNPNLSLSDVPNIPELNRMPFIAIPTTAGTGSEATKVTVITDEKLHKKHNPAHPSFIPDVVILDATLTVNVPPSITSFTALDALTHAIEAFVSTKANTMSDYFAKEAISCISKNIETVYEQPHNIEARQQLLMGSFYAGIAFSNSSTNLAHATGRALGVKFHMPHGQCVALMHPFVIQYSLESAYKRYEEIAKIIGITGAQFLSDYLDELNRKQHVWKSAQAIEPLLMDEVIEQLADQALAGNGILTNRQVPKNGDIEIIFKQLRKRLQIEGGIVQWQQCQVEK</sequence>
<dbReference type="GO" id="GO:0046872">
    <property type="term" value="F:metal ion binding"/>
    <property type="evidence" value="ECO:0007669"/>
    <property type="project" value="InterPro"/>
</dbReference>
<dbReference type="PATRIC" id="fig|1002809.3.peg.2425"/>
<dbReference type="eggNOG" id="COG1454">
    <property type="taxonomic scope" value="Bacteria"/>
</dbReference>
<dbReference type="Gene3D" id="3.40.50.1970">
    <property type="match status" value="1"/>
</dbReference>
<dbReference type="InterPro" id="IPR039697">
    <property type="entry name" value="Alcohol_dehydrogenase_Fe"/>
</dbReference>
<proteinExistence type="inferred from homology"/>
<dbReference type="FunFam" id="3.40.50.1970:FF:000003">
    <property type="entry name" value="Alcohol dehydrogenase, iron-containing"/>
    <property type="match status" value="1"/>
</dbReference>
<dbReference type="HOGENOM" id="CLU_007207_0_0_9"/>
<name>F2F137_SOLSS</name>
<keyword evidence="2" id="KW-0560">Oxidoreductase</keyword>
<evidence type="ECO:0000313" key="5">
    <source>
        <dbReference type="EMBL" id="BAK16832.1"/>
    </source>
</evidence>
<dbReference type="STRING" id="1002809.SSIL_2409"/>
<evidence type="ECO:0000259" key="3">
    <source>
        <dbReference type="Pfam" id="PF00465"/>
    </source>
</evidence>
<dbReference type="PANTHER" id="PTHR11496">
    <property type="entry name" value="ALCOHOL DEHYDROGENASE"/>
    <property type="match status" value="1"/>
</dbReference>
<dbReference type="Gene3D" id="1.20.1090.10">
    <property type="entry name" value="Dehydroquinate synthase-like - alpha domain"/>
    <property type="match status" value="1"/>
</dbReference>
<evidence type="ECO:0000313" key="6">
    <source>
        <dbReference type="Proteomes" id="UP000006691"/>
    </source>
</evidence>
<reference evidence="5 6" key="2">
    <citation type="journal article" date="2012" name="J. Biosci. Bioeng.">
        <title>Complete genome sequence and characterization of the N-acylhomoserine lactone-degrading gene of the potato leaf-associated Solibacillus silvestris.</title>
        <authorList>
            <person name="Morohoshi T."/>
            <person name="Tominaga Y."/>
            <person name="Someya N."/>
            <person name="Ikeda T."/>
        </authorList>
    </citation>
    <scope>NUCLEOTIDE SEQUENCE [LARGE SCALE GENOMIC DNA]</scope>
    <source>
        <strain evidence="5 6">StLB046</strain>
    </source>
</reference>
<dbReference type="Proteomes" id="UP000006691">
    <property type="component" value="Chromosome"/>
</dbReference>
<accession>F2F137</accession>
<reference evidence="6" key="1">
    <citation type="submission" date="2011-04" db="EMBL/GenBank/DDBJ databases">
        <title>Genome sequence of Solibacillus silvestris StLB046.</title>
        <authorList>
            <person name="Morohoshi T."/>
            <person name="Someya N."/>
            <person name="Ikeda T."/>
        </authorList>
    </citation>
    <scope>NUCLEOTIDE SEQUENCE [LARGE SCALE GENOMIC DNA]</scope>
    <source>
        <strain evidence="6">StLB046</strain>
    </source>
</reference>
<dbReference type="AlphaFoldDB" id="F2F137"/>
<dbReference type="GO" id="GO:0004022">
    <property type="term" value="F:alcohol dehydrogenase (NAD+) activity"/>
    <property type="evidence" value="ECO:0007669"/>
    <property type="project" value="TreeGrafter"/>
</dbReference>
<feature type="domain" description="Alcohol dehydrogenase iron-type/glycerol dehydrogenase GldA" evidence="3">
    <location>
        <begin position="8"/>
        <end position="169"/>
    </location>
</feature>
<gene>
    <name evidence="5" type="ordered locus">SSIL_2409</name>
</gene>
<dbReference type="InterPro" id="IPR001670">
    <property type="entry name" value="ADH_Fe/GldA"/>
</dbReference>